<protein>
    <submittedName>
        <fullName evidence="1">Uncharacterized protein</fullName>
    </submittedName>
</protein>
<dbReference type="KEGG" id="trz:GWP43_00880"/>
<accession>A0A6P1XYA7</accession>
<dbReference type="EMBL" id="CP048020">
    <property type="protein sequence ID" value="QHX42244.1"/>
    <property type="molecule type" value="Genomic_DNA"/>
</dbReference>
<dbReference type="AlphaFoldDB" id="A0A6P1XYA7"/>
<evidence type="ECO:0000313" key="2">
    <source>
        <dbReference type="Proteomes" id="UP000464374"/>
    </source>
</evidence>
<organism evidence="1 2">
    <name type="scientific">Treponema vincentii</name>
    <dbReference type="NCBI Taxonomy" id="69710"/>
    <lineage>
        <taxon>Bacteria</taxon>
        <taxon>Pseudomonadati</taxon>
        <taxon>Spirochaetota</taxon>
        <taxon>Spirochaetia</taxon>
        <taxon>Spirochaetales</taxon>
        <taxon>Treponemataceae</taxon>
        <taxon>Treponema</taxon>
    </lineage>
</organism>
<reference evidence="1 2" key="1">
    <citation type="submission" date="2020-01" db="EMBL/GenBank/DDBJ databases">
        <title>Complete genome sequence of a human oral phylogroup 1 Treponema sp. strain ATCC 700766, originally isolated from periodontitis dental plaque.</title>
        <authorList>
            <person name="Chan Y."/>
            <person name="Huo Y.-B."/>
            <person name="Yu X.-L."/>
            <person name="Zeng H."/>
            <person name="Leung W.-K."/>
            <person name="Watt R.M."/>
        </authorList>
    </citation>
    <scope>NUCLEOTIDE SEQUENCE [LARGE SCALE GENOMIC DNA]</scope>
    <source>
        <strain evidence="1 2">OMZ 804</strain>
    </source>
</reference>
<dbReference type="Proteomes" id="UP000464374">
    <property type="component" value="Chromosome"/>
</dbReference>
<evidence type="ECO:0000313" key="1">
    <source>
        <dbReference type="EMBL" id="QHX42244.1"/>
    </source>
</evidence>
<gene>
    <name evidence="1" type="ORF">GWP43_00880</name>
</gene>
<name>A0A6P1XYA7_9SPIR</name>
<proteinExistence type="predicted"/>
<sequence length="163" mass="19393">MDFIIKRFDSMSEMVSVYSGKKDSEYIEIDSQSSNTFYGVEFMQNSYIFYLSSDGLYDLQVFSIDEIAGVLIDDYFIFINLINHSKIKFKLNSPGDTLLYNRENMSFFIIYETGFLSFNIKTETYKVKEVEDLIYDWKIEPDTKILYSYEGSKFYEFDFRSFN</sequence>
<dbReference type="RefSeq" id="WP_162662056.1">
    <property type="nucleotide sequence ID" value="NZ_CP048020.1"/>
</dbReference>